<dbReference type="Pfam" id="PF01544">
    <property type="entry name" value="CorA"/>
    <property type="match status" value="2"/>
</dbReference>
<sequence length="687" mass="74145">MSGHMRRRTGGRHIEGFNGLTFGSGGGSELGSSAVGMHLGYDDSADLAAGSQDGRTGSQFTALQREVTMLRRQNQALAAANDARQQAAISVLTELMRAQHQPVSAAEEKQDARQQLTRLVLALLDADGQQAPQLSAEDPGAGEPEVPTASPVVSSAKTRVATDDPCDDWDSSALAEVSSRGHVAPTQAAADKYAAESLRAIGTRSAHYHQAALDDDFRPDEKFGPLAQSLVSADGGGFEIHPESRFVLYSSSAGVFQARTLDGLRSDDMSLADIIEASARGMSLEQLDAERQGDVPHVGRAGCFWLDSTDATPEEMASLARVFGIHPLTVEDIAADEDPRDKCESFAGYHLLIYRTIADDAAHSVYEFNRGADGLATAAFAVVLKPQCVLTFHRARLSHTADVVARLCAQPPAAITAAYIAYAIVDDITDALVPEMRAIELEVDAVDELVLILSTNEQADMLRRIGAARRNILTLWRLLQGKPDVIRAFSKIMERQAALTCDDAPLRAFDPVDDPVRPSSTAPSLAGARRKDPPLWQSRFNSREKSSALHSARPSTVDLVAAGRDAESQVSSDEVAHYLSDVYDHIVALLASSSHCDMVLSRAHSNYLARISLELGESTVETNLFASRWTVIGAILVPLNVVTGLWGMNVKVPGSEREDLRDFFLILSGCMAFVVAVIVWARYKKIF</sequence>
<dbReference type="AlphaFoldDB" id="A0A9W8IIB9"/>
<protein>
    <submittedName>
        <fullName evidence="8">CorA metal ion transporter</fullName>
    </submittedName>
</protein>
<evidence type="ECO:0000313" key="9">
    <source>
        <dbReference type="Proteomes" id="UP001140074"/>
    </source>
</evidence>
<feature type="transmembrane region" description="Helical" evidence="7">
    <location>
        <begin position="663"/>
        <end position="683"/>
    </location>
</feature>
<reference evidence="8" key="1">
    <citation type="submission" date="2022-07" db="EMBL/GenBank/DDBJ databases">
        <title>Phylogenomic reconstructions and comparative analyses of Kickxellomycotina fungi.</title>
        <authorList>
            <person name="Reynolds N.K."/>
            <person name="Stajich J.E."/>
            <person name="Barry K."/>
            <person name="Grigoriev I.V."/>
            <person name="Crous P."/>
            <person name="Smith M.E."/>
        </authorList>
    </citation>
    <scope>NUCLEOTIDE SEQUENCE</scope>
    <source>
        <strain evidence="8">RSA 476</strain>
    </source>
</reference>
<keyword evidence="5 7" id="KW-0472">Membrane</keyword>
<keyword evidence="4 7" id="KW-1133">Transmembrane helix</keyword>
<dbReference type="Gene3D" id="3.30.460.20">
    <property type="entry name" value="CorA soluble domain-like"/>
    <property type="match status" value="1"/>
</dbReference>
<dbReference type="InterPro" id="IPR045863">
    <property type="entry name" value="CorA_TM1_TM2"/>
</dbReference>
<dbReference type="PANTHER" id="PTHR21535">
    <property type="entry name" value="MAGNESIUM AND COBALT TRANSPORT PROTEIN/MITOCHONDRIAL IMPORT INNER MEMBRANE TRANSLOCASE SUBUNIT TIM8"/>
    <property type="match status" value="1"/>
</dbReference>
<dbReference type="GO" id="GO:0010961">
    <property type="term" value="P:intracellular magnesium ion homeostasis"/>
    <property type="evidence" value="ECO:0007669"/>
    <property type="project" value="TreeGrafter"/>
</dbReference>
<evidence type="ECO:0000256" key="7">
    <source>
        <dbReference type="SAM" id="Phobius"/>
    </source>
</evidence>
<feature type="region of interest" description="Disordered" evidence="6">
    <location>
        <begin position="131"/>
        <end position="167"/>
    </location>
</feature>
<proteinExistence type="inferred from homology"/>
<dbReference type="SUPFAM" id="SSF143865">
    <property type="entry name" value="CorA soluble domain-like"/>
    <property type="match status" value="1"/>
</dbReference>
<keyword evidence="3 7" id="KW-0812">Transmembrane</keyword>
<dbReference type="GO" id="GO:0015095">
    <property type="term" value="F:magnesium ion transmembrane transporter activity"/>
    <property type="evidence" value="ECO:0007669"/>
    <property type="project" value="InterPro"/>
</dbReference>
<evidence type="ECO:0000313" key="8">
    <source>
        <dbReference type="EMBL" id="KAJ2862735.1"/>
    </source>
</evidence>
<dbReference type="InterPro" id="IPR044089">
    <property type="entry name" value="Alr1-like"/>
</dbReference>
<evidence type="ECO:0000256" key="4">
    <source>
        <dbReference type="ARBA" id="ARBA00022989"/>
    </source>
</evidence>
<comment type="similarity">
    <text evidence="2">Belongs to the CorA metal ion transporter (MIT) (TC 1.A.35) family.</text>
</comment>
<gene>
    <name evidence="8" type="primary">MNR2_2</name>
    <name evidence="8" type="ORF">GGH94_004069</name>
</gene>
<dbReference type="InterPro" id="IPR045861">
    <property type="entry name" value="CorA_cytoplasmic_dom"/>
</dbReference>
<evidence type="ECO:0000256" key="3">
    <source>
        <dbReference type="ARBA" id="ARBA00022692"/>
    </source>
</evidence>
<accession>A0A9W8IIB9</accession>
<dbReference type="EMBL" id="JANBUY010000153">
    <property type="protein sequence ID" value="KAJ2862735.1"/>
    <property type="molecule type" value="Genomic_DNA"/>
</dbReference>
<dbReference type="Gene3D" id="1.20.58.340">
    <property type="entry name" value="Magnesium transport protein CorA, transmembrane region"/>
    <property type="match status" value="3"/>
</dbReference>
<feature type="region of interest" description="Disordered" evidence="6">
    <location>
        <begin position="510"/>
        <end position="536"/>
    </location>
</feature>
<dbReference type="Proteomes" id="UP001140074">
    <property type="component" value="Unassembled WGS sequence"/>
</dbReference>
<dbReference type="PANTHER" id="PTHR21535:SF51">
    <property type="entry name" value="MANGANESE RESISTANCE PROTEIN MNR2"/>
    <property type="match status" value="1"/>
</dbReference>
<evidence type="ECO:0000256" key="5">
    <source>
        <dbReference type="ARBA" id="ARBA00023136"/>
    </source>
</evidence>
<evidence type="ECO:0000256" key="1">
    <source>
        <dbReference type="ARBA" id="ARBA00004141"/>
    </source>
</evidence>
<keyword evidence="9" id="KW-1185">Reference proteome</keyword>
<dbReference type="CDD" id="cd12829">
    <property type="entry name" value="Alr1p-like"/>
    <property type="match status" value="1"/>
</dbReference>
<evidence type="ECO:0000256" key="6">
    <source>
        <dbReference type="SAM" id="MobiDB-lite"/>
    </source>
</evidence>
<dbReference type="GO" id="GO:0016020">
    <property type="term" value="C:membrane"/>
    <property type="evidence" value="ECO:0007669"/>
    <property type="project" value="UniProtKB-SubCell"/>
</dbReference>
<name>A0A9W8IIB9_9FUNG</name>
<dbReference type="InterPro" id="IPR002523">
    <property type="entry name" value="MgTranspt_CorA/ZnTranspt_ZntB"/>
</dbReference>
<comment type="caution">
    <text evidence="8">The sequence shown here is derived from an EMBL/GenBank/DDBJ whole genome shotgun (WGS) entry which is preliminary data.</text>
</comment>
<feature type="transmembrane region" description="Helical" evidence="7">
    <location>
        <begin position="629"/>
        <end position="648"/>
    </location>
</feature>
<dbReference type="SUPFAM" id="SSF144083">
    <property type="entry name" value="Magnesium transport protein CorA, transmembrane region"/>
    <property type="match status" value="1"/>
</dbReference>
<evidence type="ECO:0000256" key="2">
    <source>
        <dbReference type="ARBA" id="ARBA00009765"/>
    </source>
</evidence>
<comment type="subcellular location">
    <subcellularLocation>
        <location evidence="1">Membrane</location>
        <topology evidence="1">Multi-pass membrane protein</topology>
    </subcellularLocation>
</comment>
<organism evidence="8 9">
    <name type="scientific">Coemansia aciculifera</name>
    <dbReference type="NCBI Taxonomy" id="417176"/>
    <lineage>
        <taxon>Eukaryota</taxon>
        <taxon>Fungi</taxon>
        <taxon>Fungi incertae sedis</taxon>
        <taxon>Zoopagomycota</taxon>
        <taxon>Kickxellomycotina</taxon>
        <taxon>Kickxellomycetes</taxon>
        <taxon>Kickxellales</taxon>
        <taxon>Kickxellaceae</taxon>
        <taxon>Coemansia</taxon>
    </lineage>
</organism>